<organism evidence="3 4">
    <name type="scientific">Gigaspora margarita</name>
    <dbReference type="NCBI Taxonomy" id="4874"/>
    <lineage>
        <taxon>Eukaryota</taxon>
        <taxon>Fungi</taxon>
        <taxon>Fungi incertae sedis</taxon>
        <taxon>Mucoromycota</taxon>
        <taxon>Glomeromycotina</taxon>
        <taxon>Glomeromycetes</taxon>
        <taxon>Diversisporales</taxon>
        <taxon>Gigasporaceae</taxon>
        <taxon>Gigaspora</taxon>
    </lineage>
</organism>
<accession>A0ABN7VRT3</accession>
<dbReference type="InterPro" id="IPR023210">
    <property type="entry name" value="NADP_OxRdtase_dom"/>
</dbReference>
<evidence type="ECO:0000313" key="3">
    <source>
        <dbReference type="EMBL" id="CAG8795703.1"/>
    </source>
</evidence>
<dbReference type="CDD" id="cd19076">
    <property type="entry name" value="AKR_AKR13A_13D"/>
    <property type="match status" value="1"/>
</dbReference>
<dbReference type="PANTHER" id="PTHR43625">
    <property type="entry name" value="AFLATOXIN B1 ALDEHYDE REDUCTASE"/>
    <property type="match status" value="1"/>
</dbReference>
<evidence type="ECO:0000313" key="4">
    <source>
        <dbReference type="Proteomes" id="UP000789901"/>
    </source>
</evidence>
<reference evidence="3 4" key="1">
    <citation type="submission" date="2021-06" db="EMBL/GenBank/DDBJ databases">
        <authorList>
            <person name="Kallberg Y."/>
            <person name="Tangrot J."/>
            <person name="Rosling A."/>
        </authorList>
    </citation>
    <scope>NUCLEOTIDE SEQUENCE [LARGE SCALE GENOMIC DNA]</scope>
    <source>
        <strain evidence="3 4">120-4 pot B 10/14</strain>
    </source>
</reference>
<name>A0ABN7VRT3_GIGMA</name>
<sequence>MSVLRELGKTGVKIPVIGLGCMGMSEFYGSSDEEENLKVLNHAIDIKCSFWDTADIYGSGKNEILLSKVLKDRRNEVFLCTKFGNVRGENGKFLGVNGTPEYVHEACEKSLQRLGVDRIDLYYQHRVDKNVPIEDTVRAMAELVKQGKVKYLGLSECSANTLRRAYKIHPIAAVQMEYSPWSLDIETNGLKEACEELGVTIVAYSPLGRGILSGKYKSIEDFEPGDYRRTHPRYTGENFAKNLELVKEIEKLAKKKGVTSSQLCLAWVLAQGENIVAIPGTKKIKYLEENFQTANINLTSEELAEIRKIINSIEIVGGRYPEAGTKSEILIHDNNNVFQLTDIGKPYPVK</sequence>
<feature type="domain" description="NADP-dependent oxidoreductase" evidence="2">
    <location>
        <begin position="17"/>
        <end position="310"/>
    </location>
</feature>
<evidence type="ECO:0000259" key="2">
    <source>
        <dbReference type="Pfam" id="PF00248"/>
    </source>
</evidence>
<gene>
    <name evidence="3" type="ORF">GMARGA_LOCUS22038</name>
</gene>
<dbReference type="Gene3D" id="3.20.20.100">
    <property type="entry name" value="NADP-dependent oxidoreductase domain"/>
    <property type="match status" value="1"/>
</dbReference>
<dbReference type="InterPro" id="IPR050791">
    <property type="entry name" value="Aldo-Keto_reductase"/>
</dbReference>
<dbReference type="Pfam" id="PF00248">
    <property type="entry name" value="Aldo_ket_red"/>
    <property type="match status" value="1"/>
</dbReference>
<dbReference type="EMBL" id="CAJVQB010020909">
    <property type="protein sequence ID" value="CAG8795703.1"/>
    <property type="molecule type" value="Genomic_DNA"/>
</dbReference>
<proteinExistence type="predicted"/>
<evidence type="ECO:0000256" key="1">
    <source>
        <dbReference type="ARBA" id="ARBA00023002"/>
    </source>
</evidence>
<dbReference type="SUPFAM" id="SSF51430">
    <property type="entry name" value="NAD(P)-linked oxidoreductase"/>
    <property type="match status" value="1"/>
</dbReference>
<dbReference type="PANTHER" id="PTHR43625:SF40">
    <property type="entry name" value="ALDO-KETO REDUCTASE YAKC [NADP(+)]"/>
    <property type="match status" value="1"/>
</dbReference>
<dbReference type="Proteomes" id="UP000789901">
    <property type="component" value="Unassembled WGS sequence"/>
</dbReference>
<keyword evidence="4" id="KW-1185">Reference proteome</keyword>
<keyword evidence="1" id="KW-0560">Oxidoreductase</keyword>
<comment type="caution">
    <text evidence="3">The sequence shown here is derived from an EMBL/GenBank/DDBJ whole genome shotgun (WGS) entry which is preliminary data.</text>
</comment>
<protein>
    <submittedName>
        <fullName evidence="3">34918_t:CDS:1</fullName>
    </submittedName>
</protein>
<dbReference type="InterPro" id="IPR036812">
    <property type="entry name" value="NAD(P)_OxRdtase_dom_sf"/>
</dbReference>